<gene>
    <name evidence="2" type="ORF">UFOVP1120_18</name>
    <name evidence="3" type="ORF">UFOVP1183_12</name>
    <name evidence="4" type="ORF">UFOVP1227_44</name>
    <name evidence="5" type="ORF">UFOVP1571_18</name>
    <name evidence="1" type="ORF">UFOVP955_21</name>
</gene>
<name>A0A6J5R0R7_9CAUD</name>
<dbReference type="EMBL" id="LR798413">
    <property type="protein sequence ID" value="CAB5229769.1"/>
    <property type="molecule type" value="Genomic_DNA"/>
</dbReference>
<evidence type="ECO:0000313" key="3">
    <source>
        <dbReference type="EMBL" id="CAB4188216.1"/>
    </source>
</evidence>
<evidence type="ECO:0000313" key="2">
    <source>
        <dbReference type="EMBL" id="CAB4185205.1"/>
    </source>
</evidence>
<organism evidence="3">
    <name type="scientific">uncultured Caudovirales phage</name>
    <dbReference type="NCBI Taxonomy" id="2100421"/>
    <lineage>
        <taxon>Viruses</taxon>
        <taxon>Duplodnaviria</taxon>
        <taxon>Heunggongvirae</taxon>
        <taxon>Uroviricota</taxon>
        <taxon>Caudoviricetes</taxon>
        <taxon>Peduoviridae</taxon>
        <taxon>Maltschvirus</taxon>
        <taxon>Maltschvirus maltsch</taxon>
    </lineage>
</organism>
<accession>A0A6J5R0R7</accession>
<dbReference type="EMBL" id="LR797172">
    <property type="protein sequence ID" value="CAB4191491.1"/>
    <property type="molecule type" value="Genomic_DNA"/>
</dbReference>
<evidence type="ECO:0000313" key="1">
    <source>
        <dbReference type="EMBL" id="CAB4173492.1"/>
    </source>
</evidence>
<evidence type="ECO:0000313" key="5">
    <source>
        <dbReference type="EMBL" id="CAB5229769.1"/>
    </source>
</evidence>
<evidence type="ECO:0000313" key="4">
    <source>
        <dbReference type="EMBL" id="CAB4191491.1"/>
    </source>
</evidence>
<reference evidence="3" key="1">
    <citation type="submission" date="2020-05" db="EMBL/GenBank/DDBJ databases">
        <authorList>
            <person name="Chiriac C."/>
            <person name="Salcher M."/>
            <person name="Ghai R."/>
            <person name="Kavagutti S V."/>
        </authorList>
    </citation>
    <scope>NUCLEOTIDE SEQUENCE</scope>
</reference>
<dbReference type="EMBL" id="LR797125">
    <property type="protein sequence ID" value="CAB4188216.1"/>
    <property type="molecule type" value="Genomic_DNA"/>
</dbReference>
<dbReference type="EMBL" id="LR797074">
    <property type="protein sequence ID" value="CAB4185205.1"/>
    <property type="molecule type" value="Genomic_DNA"/>
</dbReference>
<dbReference type="EMBL" id="LR796904">
    <property type="protein sequence ID" value="CAB4173492.1"/>
    <property type="molecule type" value="Genomic_DNA"/>
</dbReference>
<sequence>MSTMTIELSRDARVDITGGDITIALGRDDDDLAVEIILAGHHDALARLHEALGEMLSGIRVFWPATT</sequence>
<proteinExistence type="predicted"/>
<protein>
    <submittedName>
        <fullName evidence="3">Uncharacterized protein</fullName>
    </submittedName>
</protein>